<dbReference type="SUPFAM" id="SSF48256">
    <property type="entry name" value="Citrate synthase"/>
    <property type="match status" value="2"/>
</dbReference>
<dbReference type="InterPro" id="IPR016142">
    <property type="entry name" value="Citrate_synth-like_lrg_a-sub"/>
</dbReference>
<keyword evidence="5" id="KW-1185">Reference proteome</keyword>
<evidence type="ECO:0000256" key="1">
    <source>
        <dbReference type="ARBA" id="ARBA00010566"/>
    </source>
</evidence>
<evidence type="ECO:0000256" key="2">
    <source>
        <dbReference type="ARBA" id="ARBA00022679"/>
    </source>
</evidence>
<proteinExistence type="inferred from homology"/>
<comment type="similarity">
    <text evidence="1 3">Belongs to the citrate synthase family.</text>
</comment>
<dbReference type="InterPro" id="IPR036969">
    <property type="entry name" value="Citrate_synthase_sf"/>
</dbReference>
<organism evidence="4 5">
    <name type="scientific">Brassica rapa subsp. trilocularis</name>
    <dbReference type="NCBI Taxonomy" id="1813537"/>
    <lineage>
        <taxon>Eukaryota</taxon>
        <taxon>Viridiplantae</taxon>
        <taxon>Streptophyta</taxon>
        <taxon>Embryophyta</taxon>
        <taxon>Tracheophyta</taxon>
        <taxon>Spermatophyta</taxon>
        <taxon>Magnoliopsida</taxon>
        <taxon>eudicotyledons</taxon>
        <taxon>Gunneridae</taxon>
        <taxon>Pentapetalae</taxon>
        <taxon>rosids</taxon>
        <taxon>malvids</taxon>
        <taxon>Brassicales</taxon>
        <taxon>Brassicaceae</taxon>
        <taxon>Brassiceae</taxon>
        <taxon>Brassica</taxon>
    </lineage>
</organism>
<accession>A0ABQ7LII5</accession>
<sequence length="669" mass="73901">MERVNARLAVLSAHLEVSDPMPAAIKPWCTSSAGAPHGSLMGNLTIVDERTGKKYQVPVSEDGTVKSIDLKKITTGKDDKGLKLYDPGYLNTAPVRSSISYIDGDEGILRYRGYPIEELAENCTFLEVAYLLIYGNLPSQRQLADLEFEVSQHSAVPQGLLVGGGVERSVVIRRDSTSRRRWKARRWEFRSSRLKSGRFTQIWLQAGVRQCWRTVLALCLCVLPVRLDPGDFSMSWLEDSRGEMWRGPSLVSWISEFGLGKWRLFPDFVLMSGVLRGHKFHRDEASSSLSKSVGVVNSSFSPLPNKSSSLAGELGHSLANCAAKVLARSVEPRHTSSPLSGTSGFDRVEAFTPNASIRAADIIQSMPQDAHPSGAFVSAAAMSALSLFYPDANPSHMGQDIYKSKQVRDKQIFRILGQAPTIAANAFLRTSGKPPVLPSSNFSYAENVLYMLDSMGDKSYKPNPRLARVLDIIFILHAEHEMNCSTAAARHLASSGVDVYAAISGAVGALYGPLHGGATDAVSKMLSEIGTVENIPDFFQCVKNKKRRLSGFGHRVYKNYDPRAKVVKKLAYEVFSIVGKDPLIEVAVALEKAALSDEYFVKRKLYPNVDFYSGLVYRAMEIPPQFIAVPRMAGYLAHWLESLDDPDTKIMRPQQVYTGVWLRHYAPVN</sequence>
<name>A0ABQ7LII5_BRACM</name>
<dbReference type="InterPro" id="IPR016143">
    <property type="entry name" value="Citrate_synth-like_sm_a-sub"/>
</dbReference>
<keyword evidence="2 3" id="KW-0808">Transferase</keyword>
<evidence type="ECO:0000313" key="4">
    <source>
        <dbReference type="EMBL" id="KAG5386363.1"/>
    </source>
</evidence>
<dbReference type="PROSITE" id="PS00480">
    <property type="entry name" value="CITRATE_SYNTHASE"/>
    <property type="match status" value="1"/>
</dbReference>
<dbReference type="PANTHER" id="PTHR11739:SF31">
    <property type="entry name" value="CITRATE SYNTHASE"/>
    <property type="match status" value="1"/>
</dbReference>
<comment type="caution">
    <text evidence="4">The sequence shown here is derived from an EMBL/GenBank/DDBJ whole genome shotgun (WGS) entry which is preliminary data.</text>
</comment>
<dbReference type="Gene3D" id="1.10.230.10">
    <property type="entry name" value="Cytochrome P450-Terp, domain 2"/>
    <property type="match status" value="1"/>
</dbReference>
<gene>
    <name evidence="4" type="primary">A09p064440.1_BraROA</name>
    <name evidence="4" type="ORF">IGI04_037833</name>
</gene>
<dbReference type="Gene3D" id="1.10.580.10">
    <property type="entry name" value="Citrate Synthase, domain 1"/>
    <property type="match status" value="2"/>
</dbReference>
<evidence type="ECO:0000313" key="5">
    <source>
        <dbReference type="Proteomes" id="UP000823674"/>
    </source>
</evidence>
<reference evidence="4 5" key="1">
    <citation type="submission" date="2021-03" db="EMBL/GenBank/DDBJ databases">
        <authorList>
            <person name="King G.J."/>
            <person name="Bancroft I."/>
            <person name="Baten A."/>
            <person name="Bloomfield J."/>
            <person name="Borpatragohain P."/>
            <person name="He Z."/>
            <person name="Irish N."/>
            <person name="Irwin J."/>
            <person name="Liu K."/>
            <person name="Mauleon R.P."/>
            <person name="Moore J."/>
            <person name="Morris R."/>
            <person name="Ostergaard L."/>
            <person name="Wang B."/>
            <person name="Wells R."/>
        </authorList>
    </citation>
    <scope>NUCLEOTIDE SEQUENCE [LARGE SCALE GENOMIC DNA]</scope>
    <source>
        <strain evidence="4">R-o-18</strain>
        <tissue evidence="4">Leaf</tissue>
    </source>
</reference>
<protein>
    <recommendedName>
        <fullName evidence="3">Citrate synthase</fullName>
    </recommendedName>
</protein>
<dbReference type="PANTHER" id="PTHR11739">
    <property type="entry name" value="CITRATE SYNTHASE"/>
    <property type="match status" value="1"/>
</dbReference>
<dbReference type="Proteomes" id="UP000823674">
    <property type="component" value="Chromosome A09"/>
</dbReference>
<dbReference type="InterPro" id="IPR002020">
    <property type="entry name" value="Citrate_synthase"/>
</dbReference>
<dbReference type="EMBL" id="JADBGQ010000008">
    <property type="protein sequence ID" value="KAG5386363.1"/>
    <property type="molecule type" value="Genomic_DNA"/>
</dbReference>
<dbReference type="InterPro" id="IPR019810">
    <property type="entry name" value="Citrate_synthase_AS"/>
</dbReference>
<dbReference type="Pfam" id="PF00285">
    <property type="entry name" value="Citrate_synt"/>
    <property type="match status" value="2"/>
</dbReference>
<dbReference type="PRINTS" id="PR00143">
    <property type="entry name" value="CITRTSNTHASE"/>
</dbReference>
<evidence type="ECO:0000256" key="3">
    <source>
        <dbReference type="RuleBase" id="RU000441"/>
    </source>
</evidence>